<accession>A0AAP3XPU8</accession>
<dbReference type="SUPFAM" id="SSF51197">
    <property type="entry name" value="Clavaminate synthase-like"/>
    <property type="match status" value="1"/>
</dbReference>
<protein>
    <submittedName>
        <fullName evidence="2">Phytanoyl-CoA dioxygenase family protein</fullName>
    </submittedName>
</protein>
<reference evidence="2 3" key="1">
    <citation type="submission" date="2023-03" db="EMBL/GenBank/DDBJ databases">
        <title>YIM 152171 draft genome.</title>
        <authorList>
            <person name="Yang Z."/>
        </authorList>
    </citation>
    <scope>NUCLEOTIDE SEQUENCE [LARGE SCALE GENOMIC DNA]</scope>
    <source>
        <strain evidence="2 3">YIM 152171</strain>
    </source>
</reference>
<sequence>MPKRLSAAQVEQYQREGCIFPIRAFSVEEAGGMRQRLEALAAAEGGKLSRATNQKPHILLPWLADVVRSPRILDAVEDVLGPNILCWASGFFWKPAKDPAFISWHQDSTYWGLSHSDIVTAWVAFSPSTVESGCMRVVPGTHLQDQVAHRDTFAEENMLSRGQEIAVDVDENDAVDVVLQPGEMSLHHVRIFHGSKNNRSSEPRIGFAIRYIPTYLRQLNDAGDSATLVRGVDEYRHFEEEPVPQSDFDAACVAYHKAMLDRQQKILYAGAEKVKEFTGPAASATR</sequence>
<dbReference type="GO" id="GO:0005506">
    <property type="term" value="F:iron ion binding"/>
    <property type="evidence" value="ECO:0007669"/>
    <property type="project" value="UniProtKB-ARBA"/>
</dbReference>
<dbReference type="RefSeq" id="WP_327788274.1">
    <property type="nucleotide sequence ID" value="NZ_JARGEQ010000047.1"/>
</dbReference>
<name>A0AAP3XPU8_9PROT</name>
<dbReference type="PANTHER" id="PTHR20883:SF48">
    <property type="entry name" value="ECTOINE DIOXYGENASE"/>
    <property type="match status" value="1"/>
</dbReference>
<proteinExistence type="predicted"/>
<comment type="cofactor">
    <cofactor evidence="1">
        <name>Fe(2+)</name>
        <dbReference type="ChEBI" id="CHEBI:29033"/>
    </cofactor>
</comment>
<comment type="caution">
    <text evidence="2">The sequence shown here is derived from an EMBL/GenBank/DDBJ whole genome shotgun (WGS) entry which is preliminary data.</text>
</comment>
<organism evidence="2 3">
    <name type="scientific">Marinimicrococcus flavescens</name>
    <dbReference type="NCBI Taxonomy" id="3031815"/>
    <lineage>
        <taxon>Bacteria</taxon>
        <taxon>Pseudomonadati</taxon>
        <taxon>Pseudomonadota</taxon>
        <taxon>Alphaproteobacteria</taxon>
        <taxon>Geminicoccales</taxon>
        <taxon>Geminicoccaceae</taxon>
        <taxon>Marinimicrococcus</taxon>
    </lineage>
</organism>
<dbReference type="PANTHER" id="PTHR20883">
    <property type="entry name" value="PHYTANOYL-COA DIOXYGENASE DOMAIN CONTAINING 1"/>
    <property type="match status" value="1"/>
</dbReference>
<dbReference type="EMBL" id="JARGEQ010000047">
    <property type="protein sequence ID" value="MDF1585853.1"/>
    <property type="molecule type" value="Genomic_DNA"/>
</dbReference>
<gene>
    <name evidence="2" type="ORF">PZ740_05580</name>
</gene>
<evidence type="ECO:0000313" key="2">
    <source>
        <dbReference type="EMBL" id="MDF1585853.1"/>
    </source>
</evidence>
<dbReference type="Proteomes" id="UP001301140">
    <property type="component" value="Unassembled WGS sequence"/>
</dbReference>
<evidence type="ECO:0000256" key="1">
    <source>
        <dbReference type="ARBA" id="ARBA00001954"/>
    </source>
</evidence>
<keyword evidence="2" id="KW-0560">Oxidoreductase</keyword>
<dbReference type="Pfam" id="PF05721">
    <property type="entry name" value="PhyH"/>
    <property type="match status" value="1"/>
</dbReference>
<keyword evidence="3" id="KW-1185">Reference proteome</keyword>
<dbReference type="AlphaFoldDB" id="A0AAP3XPU8"/>
<dbReference type="Gene3D" id="2.60.120.620">
    <property type="entry name" value="q2cbj1_9rhob like domain"/>
    <property type="match status" value="1"/>
</dbReference>
<dbReference type="GO" id="GO:0016706">
    <property type="term" value="F:2-oxoglutarate-dependent dioxygenase activity"/>
    <property type="evidence" value="ECO:0007669"/>
    <property type="project" value="UniProtKB-ARBA"/>
</dbReference>
<keyword evidence="2" id="KW-0223">Dioxygenase</keyword>
<dbReference type="InterPro" id="IPR008775">
    <property type="entry name" value="Phytyl_CoA_dOase-like"/>
</dbReference>
<evidence type="ECO:0000313" key="3">
    <source>
        <dbReference type="Proteomes" id="UP001301140"/>
    </source>
</evidence>